<dbReference type="Gene3D" id="1.25.10.10">
    <property type="entry name" value="Leucine-rich Repeat Variant"/>
    <property type="match status" value="2"/>
</dbReference>
<comment type="pathway">
    <text evidence="2 9">Protein modification; eIF5A hypusination.</text>
</comment>
<dbReference type="HAMAP" id="MF_03101">
    <property type="entry name" value="Deoxyhypusine_hydroxylase"/>
    <property type="match status" value="1"/>
</dbReference>
<evidence type="ECO:0000313" key="10">
    <source>
        <dbReference type="EMBL" id="GFH61830.1"/>
    </source>
</evidence>
<accession>A0AAD3DEC8</accession>
<dbReference type="InterPro" id="IPR027517">
    <property type="entry name" value="Deoxyhypusine_hydroxylase"/>
</dbReference>
<keyword evidence="3 9" id="KW-0479">Metal-binding</keyword>
<feature type="binding site" evidence="9">
    <location>
        <position position="113"/>
    </location>
    <ligand>
        <name>Fe cation</name>
        <dbReference type="ChEBI" id="CHEBI:24875"/>
        <label>1</label>
    </ligand>
</feature>
<dbReference type="AlphaFoldDB" id="A0AAD3DEC8"/>
<evidence type="ECO:0000256" key="3">
    <source>
        <dbReference type="ARBA" id="ARBA00022723"/>
    </source>
</evidence>
<gene>
    <name evidence="10" type="ORF">CTEN210_18306</name>
</gene>
<evidence type="ECO:0000256" key="1">
    <source>
        <dbReference type="ARBA" id="ARBA00000068"/>
    </source>
</evidence>
<feature type="binding site" evidence="9">
    <location>
        <position position="281"/>
    </location>
    <ligand>
        <name>Fe cation</name>
        <dbReference type="ChEBI" id="CHEBI:24875"/>
        <label>2</label>
    </ligand>
</feature>
<name>A0AAD3DEC8_9STRA</name>
<organism evidence="10 11">
    <name type="scientific">Chaetoceros tenuissimus</name>
    <dbReference type="NCBI Taxonomy" id="426638"/>
    <lineage>
        <taxon>Eukaryota</taxon>
        <taxon>Sar</taxon>
        <taxon>Stramenopiles</taxon>
        <taxon>Ochrophyta</taxon>
        <taxon>Bacillariophyta</taxon>
        <taxon>Coscinodiscophyceae</taxon>
        <taxon>Chaetocerotophycidae</taxon>
        <taxon>Chaetocerotales</taxon>
        <taxon>Chaetocerotaceae</taxon>
        <taxon>Chaetoceros</taxon>
    </lineage>
</organism>
<evidence type="ECO:0000256" key="8">
    <source>
        <dbReference type="ARBA" id="ARBA00023256"/>
    </source>
</evidence>
<dbReference type="Pfam" id="PF13646">
    <property type="entry name" value="HEAT_2"/>
    <property type="match status" value="2"/>
</dbReference>
<feature type="binding site" evidence="9">
    <location>
        <position position="81"/>
    </location>
    <ligand>
        <name>Fe cation</name>
        <dbReference type="ChEBI" id="CHEBI:24875"/>
        <label>1</label>
    </ligand>
</feature>
<dbReference type="InterPro" id="IPR016024">
    <property type="entry name" value="ARM-type_fold"/>
</dbReference>
<keyword evidence="11" id="KW-1185">Reference proteome</keyword>
<comment type="cofactor">
    <cofactor evidence="9">
        <name>Fe(2+)</name>
        <dbReference type="ChEBI" id="CHEBI:29033"/>
    </cofactor>
    <text evidence="9">Binds 2 Fe(2+) ions per subunit.</text>
</comment>
<feature type="binding site" evidence="9">
    <location>
        <position position="114"/>
    </location>
    <ligand>
        <name>Fe cation</name>
        <dbReference type="ChEBI" id="CHEBI:24875"/>
        <label>1</label>
    </ligand>
</feature>
<dbReference type="GO" id="GO:0019135">
    <property type="term" value="F:deoxyhypusine monooxygenase activity"/>
    <property type="evidence" value="ECO:0007669"/>
    <property type="project" value="UniProtKB-UniRule"/>
</dbReference>
<dbReference type="GO" id="GO:0046872">
    <property type="term" value="F:metal ion binding"/>
    <property type="evidence" value="ECO:0007669"/>
    <property type="project" value="UniProtKB-KW"/>
</dbReference>
<evidence type="ECO:0000256" key="5">
    <source>
        <dbReference type="ARBA" id="ARBA00023002"/>
    </source>
</evidence>
<evidence type="ECO:0000256" key="2">
    <source>
        <dbReference type="ARBA" id="ARBA00005041"/>
    </source>
</evidence>
<comment type="function">
    <text evidence="9">Catalyzes the hydroxylation of the N(6)-(4-aminobutyl)-L-lysine intermediate to form hypusine, an essential post-translational modification only found in mature eIF-5A factor.</text>
</comment>
<dbReference type="InterPro" id="IPR004155">
    <property type="entry name" value="PBS_lyase_HEAT"/>
</dbReference>
<evidence type="ECO:0000256" key="4">
    <source>
        <dbReference type="ARBA" id="ARBA00022737"/>
    </source>
</evidence>
<evidence type="ECO:0000256" key="7">
    <source>
        <dbReference type="ARBA" id="ARBA00023033"/>
    </source>
</evidence>
<dbReference type="SMART" id="SM00567">
    <property type="entry name" value="EZ_HEAT"/>
    <property type="match status" value="5"/>
</dbReference>
<dbReference type="EMBL" id="BLLK01000075">
    <property type="protein sequence ID" value="GFH61830.1"/>
    <property type="molecule type" value="Genomic_DNA"/>
</dbReference>
<feature type="binding site" evidence="9">
    <location>
        <position position="248"/>
    </location>
    <ligand>
        <name>Fe cation</name>
        <dbReference type="ChEBI" id="CHEBI:24875"/>
        <label>2</label>
    </ligand>
</feature>
<feature type="binding site" evidence="9">
    <location>
        <position position="249"/>
    </location>
    <ligand>
        <name>Fe cation</name>
        <dbReference type="ChEBI" id="CHEBI:24875"/>
        <label>2</label>
    </ligand>
</feature>
<keyword evidence="4" id="KW-0677">Repeat</keyword>
<sequence>MFEAPPLPKLQEAIADPSNPIGMRMRAAYFLRQAYENYKKNQDDTEEPPTDNLTKEIDEIVIETLSKGLANPKHGSLLRHEFAYVMGQLRDARCCPTIEQILLDEQDCIMVRHECGEALGAIGSMSSLPILKKAIQDNPDRPEIGQTCQLAVDYMNWKANGGEENDGDQPMVCACMLSPYSSVDPAPPHPQHVNMTTEEIGNILRDEDKPLFERYRAMFSLRNRGGSDSVKELGRALLEDTSSALFRHEVAYVLGQMQHNDSLEALAESLKRKDEHHMVRHESAEALGAIEGRWDEVEAILEIFLKDEDDVIRESAIVALDAADYWGHSCSSNREEEEVVEESKDVDAYDSFADKQTFVKVKAQKV</sequence>
<protein>
    <recommendedName>
        <fullName evidence="9">Deoxyhypusine hydroxylase</fullName>
        <shortName evidence="9">DOHH</shortName>
        <ecNumber evidence="9">1.14.99.29</ecNumber>
    </recommendedName>
    <alternativeName>
        <fullName evidence="9">Deoxyhypusine dioxygenase</fullName>
    </alternativeName>
    <alternativeName>
        <fullName evidence="9">Deoxyhypusine monooxygenase</fullName>
    </alternativeName>
</protein>
<keyword evidence="7 9" id="KW-0503">Monooxygenase</keyword>
<dbReference type="EC" id="1.14.99.29" evidence="9"/>
<keyword evidence="5 9" id="KW-0560">Oxidoreductase</keyword>
<dbReference type="InterPro" id="IPR011989">
    <property type="entry name" value="ARM-like"/>
</dbReference>
<evidence type="ECO:0000256" key="9">
    <source>
        <dbReference type="HAMAP-Rule" id="MF_03101"/>
    </source>
</evidence>
<reference evidence="10 11" key="1">
    <citation type="journal article" date="2021" name="Sci. Rep.">
        <title>The genome of the diatom Chaetoceros tenuissimus carries an ancient integrated fragment of an extant virus.</title>
        <authorList>
            <person name="Hongo Y."/>
            <person name="Kimura K."/>
            <person name="Takaki Y."/>
            <person name="Yoshida Y."/>
            <person name="Baba S."/>
            <person name="Kobayashi G."/>
            <person name="Nagasaki K."/>
            <person name="Hano T."/>
            <person name="Tomaru Y."/>
        </authorList>
    </citation>
    <scope>NUCLEOTIDE SEQUENCE [LARGE SCALE GENOMIC DNA]</scope>
    <source>
        <strain evidence="10 11">NIES-3715</strain>
    </source>
</reference>
<dbReference type="SUPFAM" id="SSF48371">
    <property type="entry name" value="ARM repeat"/>
    <property type="match status" value="1"/>
</dbReference>
<feature type="binding site" evidence="9">
    <location>
        <position position="80"/>
    </location>
    <ligand>
        <name>Fe cation</name>
        <dbReference type="ChEBI" id="CHEBI:24875"/>
        <label>1</label>
    </ligand>
</feature>
<comment type="similarity">
    <text evidence="9">Belongs to the deoxyhypusine hydroxylase family.</text>
</comment>
<evidence type="ECO:0000313" key="11">
    <source>
        <dbReference type="Proteomes" id="UP001054902"/>
    </source>
</evidence>
<dbReference type="PANTHER" id="PTHR12697">
    <property type="entry name" value="PBS LYASE HEAT-LIKE PROTEIN"/>
    <property type="match status" value="1"/>
</dbReference>
<keyword evidence="6 9" id="KW-0408">Iron</keyword>
<dbReference type="PANTHER" id="PTHR12697:SF5">
    <property type="entry name" value="DEOXYHYPUSINE HYDROXYLASE"/>
    <property type="match status" value="1"/>
</dbReference>
<proteinExistence type="inferred from homology"/>
<comment type="catalytic activity">
    <reaction evidence="1 9">
        <text>[eIF5A protein]-deoxyhypusine + AH2 + O2 = [eIF5A protein]-hypusine + A + H2O</text>
        <dbReference type="Rhea" id="RHEA:14101"/>
        <dbReference type="Rhea" id="RHEA-COMP:10144"/>
        <dbReference type="Rhea" id="RHEA-COMP:12592"/>
        <dbReference type="ChEBI" id="CHEBI:13193"/>
        <dbReference type="ChEBI" id="CHEBI:15377"/>
        <dbReference type="ChEBI" id="CHEBI:15379"/>
        <dbReference type="ChEBI" id="CHEBI:17499"/>
        <dbReference type="ChEBI" id="CHEBI:82657"/>
        <dbReference type="ChEBI" id="CHEBI:91175"/>
        <dbReference type="EC" id="1.14.99.29"/>
    </reaction>
</comment>
<comment type="caution">
    <text evidence="10">The sequence shown here is derived from an EMBL/GenBank/DDBJ whole genome shotgun (WGS) entry which is preliminary data.</text>
</comment>
<feature type="binding site" evidence="9">
    <location>
        <position position="282"/>
    </location>
    <ligand>
        <name>Fe cation</name>
        <dbReference type="ChEBI" id="CHEBI:24875"/>
        <label>2</label>
    </ligand>
</feature>
<keyword evidence="8 9" id="KW-0386">Hypusine biosynthesis</keyword>
<dbReference type="Proteomes" id="UP001054902">
    <property type="component" value="Unassembled WGS sequence"/>
</dbReference>
<evidence type="ECO:0000256" key="6">
    <source>
        <dbReference type="ARBA" id="ARBA00023004"/>
    </source>
</evidence>